<dbReference type="InterPro" id="IPR036821">
    <property type="entry name" value="Peptide_deformylase_sf"/>
</dbReference>
<sequence>MFKILQYPDPRLKTAAQRVEKFDDALQKMIDEMFETHYAATNCAALAATQLDMENPKHITVIDFSPNKDQPLCLVNAEIIERSGEHTEEEGCMSVGGGTFEKVTRAAKIKVRARDRYGKPVEFEADGFMAKCIQHELDHLNGIIFLDRLSTLKRGRIDKRLGKLRRQGKV</sequence>
<evidence type="ECO:0000313" key="7">
    <source>
        <dbReference type="EMBL" id="ABS78179.1"/>
    </source>
</evidence>
<evidence type="ECO:0000256" key="1">
    <source>
        <dbReference type="ARBA" id="ARBA00010759"/>
    </source>
</evidence>
<dbReference type="PIRSF" id="PIRSF004749">
    <property type="entry name" value="Pep_def"/>
    <property type="match status" value="1"/>
</dbReference>
<dbReference type="SMR" id="A9KCD1"/>
<dbReference type="EMBL" id="CP000733">
    <property type="protein sequence ID" value="ABS78179.1"/>
    <property type="molecule type" value="Genomic_DNA"/>
</dbReference>
<dbReference type="PANTHER" id="PTHR10458">
    <property type="entry name" value="PEPTIDE DEFORMYLASE"/>
    <property type="match status" value="1"/>
</dbReference>
<dbReference type="Pfam" id="PF01327">
    <property type="entry name" value="Pep_deformylase"/>
    <property type="match status" value="1"/>
</dbReference>
<comment type="catalytic activity">
    <reaction evidence="6">
        <text>N-terminal N-formyl-L-methionyl-[peptide] + H2O = N-terminal L-methionyl-[peptide] + formate</text>
        <dbReference type="Rhea" id="RHEA:24420"/>
        <dbReference type="Rhea" id="RHEA-COMP:10639"/>
        <dbReference type="Rhea" id="RHEA-COMP:10640"/>
        <dbReference type="ChEBI" id="CHEBI:15377"/>
        <dbReference type="ChEBI" id="CHEBI:15740"/>
        <dbReference type="ChEBI" id="CHEBI:49298"/>
        <dbReference type="ChEBI" id="CHEBI:64731"/>
        <dbReference type="EC" id="3.5.1.88"/>
    </reaction>
</comment>
<comment type="similarity">
    <text evidence="1 6">Belongs to the polypeptide deformylase family.</text>
</comment>
<feature type="active site" evidence="6">
    <location>
        <position position="136"/>
    </location>
</feature>
<feature type="binding site" evidence="6">
    <location>
        <position position="92"/>
    </location>
    <ligand>
        <name>Fe cation</name>
        <dbReference type="ChEBI" id="CHEBI:24875"/>
    </ligand>
</feature>
<dbReference type="HAMAP" id="MF_00163">
    <property type="entry name" value="Pep_deformylase"/>
    <property type="match status" value="1"/>
</dbReference>
<feature type="binding site" evidence="6">
    <location>
        <position position="135"/>
    </location>
    <ligand>
        <name>Fe cation</name>
        <dbReference type="ChEBI" id="CHEBI:24875"/>
    </ligand>
</feature>
<reference evidence="7 8" key="1">
    <citation type="journal article" date="2009" name="Infect. Immun.">
        <title>Comparative genomics reveal extensive transposon-mediated genomic plasticity and diversity among potential effector proteins within the genus Coxiella.</title>
        <authorList>
            <person name="Beare P.A."/>
            <person name="Unsworth N."/>
            <person name="Andoh M."/>
            <person name="Voth D.E."/>
            <person name="Omsland A."/>
            <person name="Gilk S.D."/>
            <person name="Williams K.P."/>
            <person name="Sobral B.W."/>
            <person name="Kupko J.J.III."/>
            <person name="Porcella S.F."/>
            <person name="Samuel J.E."/>
            <person name="Heinzen R.A."/>
        </authorList>
    </citation>
    <scope>NUCLEOTIDE SEQUENCE [LARGE SCALE GENOMIC DNA]</scope>
    <source>
        <strain evidence="7 8">Dugway 5J108-111</strain>
    </source>
</reference>
<keyword evidence="3 6" id="KW-0378">Hydrolase</keyword>
<feature type="binding site" evidence="6">
    <location>
        <position position="139"/>
    </location>
    <ligand>
        <name>Fe cation</name>
        <dbReference type="ChEBI" id="CHEBI:24875"/>
    </ligand>
</feature>
<dbReference type="GO" id="GO:0042586">
    <property type="term" value="F:peptide deformylase activity"/>
    <property type="evidence" value="ECO:0007669"/>
    <property type="project" value="UniProtKB-UniRule"/>
</dbReference>
<evidence type="ECO:0000256" key="2">
    <source>
        <dbReference type="ARBA" id="ARBA00022723"/>
    </source>
</evidence>
<comment type="function">
    <text evidence="6">Removes the formyl group from the N-terminal Met of newly synthesized proteins. Requires at least a dipeptide for an efficient rate of reaction. N-terminal L-methionine is a prerequisite for activity but the enzyme has broad specificity at other positions.</text>
</comment>
<dbReference type="PRINTS" id="PR01576">
    <property type="entry name" value="PDEFORMYLASE"/>
</dbReference>
<dbReference type="HOGENOM" id="CLU_061901_2_1_6"/>
<keyword evidence="5 6" id="KW-0408">Iron</keyword>
<dbReference type="GO" id="GO:0046872">
    <property type="term" value="F:metal ion binding"/>
    <property type="evidence" value="ECO:0007669"/>
    <property type="project" value="UniProtKB-KW"/>
</dbReference>
<dbReference type="NCBIfam" id="TIGR00079">
    <property type="entry name" value="pept_deformyl"/>
    <property type="match status" value="1"/>
</dbReference>
<evidence type="ECO:0000256" key="5">
    <source>
        <dbReference type="ARBA" id="ARBA00023004"/>
    </source>
</evidence>
<dbReference type="RefSeq" id="WP_010957939.1">
    <property type="nucleotide sequence ID" value="NC_009727.1"/>
</dbReference>
<evidence type="ECO:0000256" key="6">
    <source>
        <dbReference type="HAMAP-Rule" id="MF_00163"/>
    </source>
</evidence>
<comment type="cofactor">
    <cofactor evidence="6">
        <name>Fe(2+)</name>
        <dbReference type="ChEBI" id="CHEBI:29033"/>
    </cofactor>
    <text evidence="6">Binds 1 Fe(2+) ion.</text>
</comment>
<dbReference type="KEGG" id="cbd:CBUD_1053"/>
<keyword evidence="4 6" id="KW-0648">Protein biosynthesis</keyword>
<gene>
    <name evidence="7" type="primary">def1</name>
    <name evidence="6" type="synonym">def</name>
    <name evidence="7" type="ordered locus">CBUD_1053</name>
</gene>
<dbReference type="CDD" id="cd00487">
    <property type="entry name" value="Pep_deformylase"/>
    <property type="match status" value="1"/>
</dbReference>
<dbReference type="PANTHER" id="PTHR10458:SF21">
    <property type="entry name" value="PEPTIDE DEFORMYLASE"/>
    <property type="match status" value="1"/>
</dbReference>
<dbReference type="Proteomes" id="UP000008555">
    <property type="component" value="Chromosome"/>
</dbReference>
<dbReference type="EC" id="3.5.1.88" evidence="6"/>
<dbReference type="GO" id="GO:0006412">
    <property type="term" value="P:translation"/>
    <property type="evidence" value="ECO:0007669"/>
    <property type="project" value="UniProtKB-UniRule"/>
</dbReference>
<dbReference type="AlphaFoldDB" id="A9KCD1"/>
<accession>A9KCD1</accession>
<dbReference type="SUPFAM" id="SSF56420">
    <property type="entry name" value="Peptide deformylase"/>
    <property type="match status" value="1"/>
</dbReference>
<proteinExistence type="inferred from homology"/>
<keyword evidence="2 6" id="KW-0479">Metal-binding</keyword>
<evidence type="ECO:0000256" key="3">
    <source>
        <dbReference type="ARBA" id="ARBA00022801"/>
    </source>
</evidence>
<name>A9KCD1_COXBN</name>
<dbReference type="InterPro" id="IPR023635">
    <property type="entry name" value="Peptide_deformylase"/>
</dbReference>
<dbReference type="Gene3D" id="3.90.45.10">
    <property type="entry name" value="Peptide deformylase"/>
    <property type="match status" value="1"/>
</dbReference>
<protein>
    <recommendedName>
        <fullName evidence="6">Peptide deformylase</fullName>
        <shortName evidence="6">PDF</shortName>
        <ecNumber evidence="6">3.5.1.88</ecNumber>
    </recommendedName>
    <alternativeName>
        <fullName evidence="6">Polypeptide deformylase</fullName>
    </alternativeName>
</protein>
<organism evidence="7 8">
    <name type="scientific">Coxiella burnetii (strain Dugway 5J108-111)</name>
    <dbReference type="NCBI Taxonomy" id="434922"/>
    <lineage>
        <taxon>Bacteria</taxon>
        <taxon>Pseudomonadati</taxon>
        <taxon>Pseudomonadota</taxon>
        <taxon>Gammaproteobacteria</taxon>
        <taxon>Legionellales</taxon>
        <taxon>Coxiellaceae</taxon>
        <taxon>Coxiella</taxon>
    </lineage>
</organism>
<evidence type="ECO:0000313" key="8">
    <source>
        <dbReference type="Proteomes" id="UP000008555"/>
    </source>
</evidence>
<evidence type="ECO:0000256" key="4">
    <source>
        <dbReference type="ARBA" id="ARBA00022917"/>
    </source>
</evidence>
<dbReference type="NCBIfam" id="NF001159">
    <property type="entry name" value="PRK00150.1-3"/>
    <property type="match status" value="1"/>
</dbReference>